<keyword evidence="3" id="KW-1185">Reference proteome</keyword>
<dbReference type="OrthoDB" id="18087at2759"/>
<feature type="non-terminal residue" evidence="2">
    <location>
        <position position="1"/>
    </location>
</feature>
<dbReference type="AlphaFoldDB" id="A0A9D3W3Y2"/>
<evidence type="ECO:0000256" key="1">
    <source>
        <dbReference type="SAM" id="MobiDB-lite"/>
    </source>
</evidence>
<organism evidence="2 3">
    <name type="scientific">Gossypium stocksii</name>
    <dbReference type="NCBI Taxonomy" id="47602"/>
    <lineage>
        <taxon>Eukaryota</taxon>
        <taxon>Viridiplantae</taxon>
        <taxon>Streptophyta</taxon>
        <taxon>Embryophyta</taxon>
        <taxon>Tracheophyta</taxon>
        <taxon>Spermatophyta</taxon>
        <taxon>Magnoliopsida</taxon>
        <taxon>eudicotyledons</taxon>
        <taxon>Gunneridae</taxon>
        <taxon>Pentapetalae</taxon>
        <taxon>rosids</taxon>
        <taxon>malvids</taxon>
        <taxon>Malvales</taxon>
        <taxon>Malvaceae</taxon>
        <taxon>Malvoideae</taxon>
        <taxon>Gossypium</taxon>
    </lineage>
</organism>
<evidence type="ECO:0000313" key="3">
    <source>
        <dbReference type="Proteomes" id="UP000828251"/>
    </source>
</evidence>
<name>A0A9D3W3Y2_9ROSI</name>
<gene>
    <name evidence="2" type="ORF">J1N35_011163</name>
</gene>
<sequence>RGIDGLVTRITFFADFVKKKILLKLKDRNAPHQGALSSVANSPGSTAARQHQQQEASGKLIRSILSSNETSQNQSSATIQA</sequence>
<reference evidence="2 3" key="1">
    <citation type="journal article" date="2021" name="Plant Biotechnol. J.">
        <title>Multi-omics assisted identification of the key and species-specific regulatory components of drought-tolerant mechanisms in Gossypium stocksii.</title>
        <authorList>
            <person name="Yu D."/>
            <person name="Ke L."/>
            <person name="Zhang D."/>
            <person name="Wu Y."/>
            <person name="Sun Y."/>
            <person name="Mei J."/>
            <person name="Sun J."/>
            <person name="Sun Y."/>
        </authorList>
    </citation>
    <scope>NUCLEOTIDE SEQUENCE [LARGE SCALE GENOMIC DNA]</scope>
    <source>
        <strain evidence="3">cv. E1</strain>
        <tissue evidence="2">Leaf</tissue>
    </source>
</reference>
<dbReference type="Proteomes" id="UP000828251">
    <property type="component" value="Unassembled WGS sequence"/>
</dbReference>
<proteinExistence type="predicted"/>
<feature type="compositionally biased region" description="Polar residues" evidence="1">
    <location>
        <begin position="35"/>
        <end position="56"/>
    </location>
</feature>
<feature type="region of interest" description="Disordered" evidence="1">
    <location>
        <begin position="33"/>
        <end position="81"/>
    </location>
</feature>
<protein>
    <submittedName>
        <fullName evidence="2">Uncharacterized protein</fullName>
    </submittedName>
</protein>
<feature type="compositionally biased region" description="Polar residues" evidence="1">
    <location>
        <begin position="64"/>
        <end position="81"/>
    </location>
</feature>
<comment type="caution">
    <text evidence="2">The sequence shown here is derived from an EMBL/GenBank/DDBJ whole genome shotgun (WGS) entry which is preliminary data.</text>
</comment>
<dbReference type="EMBL" id="JAIQCV010000004">
    <property type="protein sequence ID" value="KAH1107395.1"/>
    <property type="molecule type" value="Genomic_DNA"/>
</dbReference>
<evidence type="ECO:0000313" key="2">
    <source>
        <dbReference type="EMBL" id="KAH1107395.1"/>
    </source>
</evidence>
<accession>A0A9D3W3Y2</accession>